<dbReference type="PRINTS" id="PR00783">
    <property type="entry name" value="MINTRINSICP"/>
</dbReference>
<keyword evidence="4 7" id="KW-1133">Transmembrane helix</keyword>
<evidence type="ECO:0000313" key="9">
    <source>
        <dbReference type="Proteomes" id="UP001143548"/>
    </source>
</evidence>
<dbReference type="SUPFAM" id="SSF81338">
    <property type="entry name" value="Aquaporin-like"/>
    <property type="match status" value="1"/>
</dbReference>
<comment type="similarity">
    <text evidence="2 6">Belongs to the MIP/aquaporin (TC 1.A.8) family.</text>
</comment>
<dbReference type="InterPro" id="IPR000425">
    <property type="entry name" value="MIP"/>
</dbReference>
<evidence type="ECO:0000256" key="2">
    <source>
        <dbReference type="ARBA" id="ARBA00006175"/>
    </source>
</evidence>
<sequence>MEKCSCREKPAHGIFPQTHPDDGYRSTVQQSAGDIPGWKCLADVTMWKCTILECLASMMYTFMLTWVTIAPVSRDHNDDGYSSSYYYYSTKNCDWVRYLPASIVNVCLLPLIIFTFARSTGGFVNPSITLAAYLLRRISLPRAAMYVGGQVVGGVLAGWAVQEASGSTAFDMGCIISSKVISVSDAYILEMIVRFAMVVPVLYLTAGRKPGVLFGDAISPWMVGIATEAAFWLSRLVWQEYPGGRLRAAL</sequence>
<accession>A0A9W6DQA4</accession>
<dbReference type="PANTHER" id="PTHR19139">
    <property type="entry name" value="AQUAPORIN TRANSPORTER"/>
    <property type="match status" value="1"/>
</dbReference>
<keyword evidence="3 6" id="KW-0812">Transmembrane</keyword>
<evidence type="ECO:0000256" key="1">
    <source>
        <dbReference type="ARBA" id="ARBA00004141"/>
    </source>
</evidence>
<keyword evidence="6" id="KW-0813">Transport</keyword>
<keyword evidence="5 7" id="KW-0472">Membrane</keyword>
<dbReference type="GO" id="GO:0005886">
    <property type="term" value="C:plasma membrane"/>
    <property type="evidence" value="ECO:0007669"/>
    <property type="project" value="TreeGrafter"/>
</dbReference>
<protein>
    <recommendedName>
        <fullName evidence="10">Aquaporin</fullName>
    </recommendedName>
</protein>
<evidence type="ECO:0000256" key="4">
    <source>
        <dbReference type="ARBA" id="ARBA00022989"/>
    </source>
</evidence>
<feature type="transmembrane region" description="Helical" evidence="7">
    <location>
        <begin position="49"/>
        <end position="69"/>
    </location>
</feature>
<evidence type="ECO:0000256" key="6">
    <source>
        <dbReference type="RuleBase" id="RU000477"/>
    </source>
</evidence>
<evidence type="ECO:0000256" key="3">
    <source>
        <dbReference type="ARBA" id="ARBA00022692"/>
    </source>
</evidence>
<dbReference type="EMBL" id="BROQ01000099">
    <property type="protein sequence ID" value="GKZ24993.1"/>
    <property type="molecule type" value="Genomic_DNA"/>
</dbReference>
<dbReference type="Gene3D" id="1.20.1080.10">
    <property type="entry name" value="Glycerol uptake facilitator protein"/>
    <property type="match status" value="1"/>
</dbReference>
<feature type="transmembrane region" description="Helical" evidence="7">
    <location>
        <begin position="187"/>
        <end position="206"/>
    </location>
</feature>
<reference evidence="8" key="1">
    <citation type="submission" date="2022-07" db="EMBL/GenBank/DDBJ databases">
        <title>Taxonomy of Aspergillus series Nigri: significant species reduction supported by multi-species coalescent approaches.</title>
        <authorList>
            <person name="Bian C."/>
            <person name="Kusuya Y."/>
            <person name="Sklenar F."/>
            <person name="D'hooge E."/>
            <person name="Yaguchi T."/>
            <person name="Takahashi H."/>
            <person name="Hubka V."/>
        </authorList>
    </citation>
    <scope>NUCLEOTIDE SEQUENCE</scope>
    <source>
        <strain evidence="8">CBS 733.88</strain>
    </source>
</reference>
<evidence type="ECO:0000256" key="5">
    <source>
        <dbReference type="ARBA" id="ARBA00023136"/>
    </source>
</evidence>
<dbReference type="InterPro" id="IPR034294">
    <property type="entry name" value="Aquaporin_transptr"/>
</dbReference>
<dbReference type="Pfam" id="PF00230">
    <property type="entry name" value="MIP"/>
    <property type="match status" value="1"/>
</dbReference>
<evidence type="ECO:0008006" key="10">
    <source>
        <dbReference type="Google" id="ProtNLM"/>
    </source>
</evidence>
<comment type="subcellular location">
    <subcellularLocation>
        <location evidence="1">Membrane</location>
        <topology evidence="1">Multi-pass membrane protein</topology>
    </subcellularLocation>
</comment>
<dbReference type="PANTHER" id="PTHR19139:SF199">
    <property type="entry name" value="MIP17260P"/>
    <property type="match status" value="1"/>
</dbReference>
<organism evidence="8 9">
    <name type="scientific">Aspergillus brasiliensis</name>
    <dbReference type="NCBI Taxonomy" id="319629"/>
    <lineage>
        <taxon>Eukaryota</taxon>
        <taxon>Fungi</taxon>
        <taxon>Dikarya</taxon>
        <taxon>Ascomycota</taxon>
        <taxon>Pezizomycotina</taxon>
        <taxon>Eurotiomycetes</taxon>
        <taxon>Eurotiomycetidae</taxon>
        <taxon>Eurotiales</taxon>
        <taxon>Aspergillaceae</taxon>
        <taxon>Aspergillus</taxon>
        <taxon>Aspergillus subgen. Circumdati</taxon>
    </lineage>
</organism>
<feature type="transmembrane region" description="Helical" evidence="7">
    <location>
        <begin position="218"/>
        <end position="238"/>
    </location>
</feature>
<gene>
    <name evidence="8" type="ORF">AbraCBS73388_012017</name>
</gene>
<evidence type="ECO:0000313" key="8">
    <source>
        <dbReference type="EMBL" id="GKZ24993.1"/>
    </source>
</evidence>
<name>A0A9W6DQA4_9EURO</name>
<dbReference type="InterPro" id="IPR023271">
    <property type="entry name" value="Aquaporin-like"/>
</dbReference>
<evidence type="ECO:0000256" key="7">
    <source>
        <dbReference type="SAM" id="Phobius"/>
    </source>
</evidence>
<proteinExistence type="inferred from homology"/>
<dbReference type="AlphaFoldDB" id="A0A9W6DQA4"/>
<dbReference type="GO" id="GO:0015250">
    <property type="term" value="F:water channel activity"/>
    <property type="evidence" value="ECO:0007669"/>
    <property type="project" value="TreeGrafter"/>
</dbReference>
<comment type="caution">
    <text evidence="8">The sequence shown here is derived from an EMBL/GenBank/DDBJ whole genome shotgun (WGS) entry which is preliminary data.</text>
</comment>
<feature type="transmembrane region" description="Helical" evidence="7">
    <location>
        <begin position="95"/>
        <end position="117"/>
    </location>
</feature>
<dbReference type="Proteomes" id="UP001143548">
    <property type="component" value="Unassembled WGS sequence"/>
</dbReference>